<dbReference type="EMBL" id="CR855190">
    <property type="protein sequence ID" value="CAH67330.1"/>
    <property type="molecule type" value="Genomic_DNA"/>
</dbReference>
<evidence type="ECO:0000256" key="1">
    <source>
        <dbReference type="SAM" id="MobiDB-lite"/>
    </source>
</evidence>
<gene>
    <name evidence="3" type="primary">OSIGBa0145G11.1</name>
    <name evidence="2" type="synonym">OSIGBa0102I15.10</name>
</gene>
<protein>
    <submittedName>
        <fullName evidence="2">OSIGBa0102I15.10 protein</fullName>
    </submittedName>
    <submittedName>
        <fullName evidence="3">OSIGBa0145G11.1 protein</fullName>
    </submittedName>
</protein>
<evidence type="ECO:0000313" key="2">
    <source>
        <dbReference type="EMBL" id="CAH67330.1"/>
    </source>
</evidence>
<evidence type="ECO:0000313" key="3">
    <source>
        <dbReference type="EMBL" id="CAH67602.1"/>
    </source>
</evidence>
<dbReference type="EMBL" id="CR855217">
    <property type="protein sequence ID" value="CAH67602.1"/>
    <property type="molecule type" value="Genomic_DNA"/>
</dbReference>
<feature type="region of interest" description="Disordered" evidence="1">
    <location>
        <begin position="30"/>
        <end position="49"/>
    </location>
</feature>
<organism evidence="3">
    <name type="scientific">Oryza sativa</name>
    <name type="common">Rice</name>
    <dbReference type="NCBI Taxonomy" id="4530"/>
    <lineage>
        <taxon>Eukaryota</taxon>
        <taxon>Viridiplantae</taxon>
        <taxon>Streptophyta</taxon>
        <taxon>Embryophyta</taxon>
        <taxon>Tracheophyta</taxon>
        <taxon>Spermatophyta</taxon>
        <taxon>Magnoliopsida</taxon>
        <taxon>Liliopsida</taxon>
        <taxon>Poales</taxon>
        <taxon>Poaceae</taxon>
        <taxon>BOP clade</taxon>
        <taxon>Oryzoideae</taxon>
        <taxon>Oryzeae</taxon>
        <taxon>Oryzinae</taxon>
        <taxon>Oryza</taxon>
    </lineage>
</organism>
<name>Q01I38_ORYSA</name>
<dbReference type="AlphaFoldDB" id="Q01I38"/>
<proteinExistence type="predicted"/>
<reference evidence="3" key="1">
    <citation type="journal article" date="2002" name="Nature">
        <title>Sequence and analysis of rice chromosome 4.</title>
        <authorList>
            <person name="Feng Q."/>
            <person name="Zhang Y."/>
            <person name="Hao P."/>
            <person name="Wang S."/>
            <person name="Fu G."/>
            <person name="Huang Y."/>
            <person name="Li Y."/>
            <person name="Zhu J."/>
            <person name="Liu Y."/>
            <person name="Hu X."/>
            <person name="Jia P."/>
            <person name="Zhang Y."/>
            <person name="Zhao Q."/>
            <person name="Ying K."/>
            <person name="Yu S."/>
            <person name="Tang Y."/>
            <person name="Weng Q."/>
            <person name="Zhang L."/>
            <person name="Lu Y."/>
            <person name="Mu J."/>
            <person name="Lu Y."/>
            <person name="Zhang L.S."/>
            <person name="Yu Z."/>
            <person name="Fan D."/>
            <person name="Liu X."/>
            <person name="Lu T."/>
            <person name="Li C."/>
            <person name="Wu Y."/>
            <person name="Sun T."/>
            <person name="Lei H."/>
            <person name="Li T."/>
            <person name="Hu H."/>
            <person name="Guan J."/>
            <person name="Wu M."/>
            <person name="Zhang R."/>
            <person name="Zhou B."/>
            <person name="Chen Z."/>
            <person name="Chen L."/>
            <person name="Jin Z."/>
            <person name="Wang R."/>
            <person name="Yin H."/>
            <person name="Cai Z."/>
            <person name="Ren S."/>
            <person name="Lv G."/>
            <person name="Gu W."/>
            <person name="Zhu G."/>
            <person name="Tu Y."/>
            <person name="Jia J."/>
            <person name="Zhang Y."/>
            <person name="Chen J."/>
            <person name="Kang H."/>
            <person name="Chen X."/>
            <person name="Shao C."/>
            <person name="Sun Y."/>
            <person name="Hu Q."/>
            <person name="Zhang X."/>
            <person name="Zhang W."/>
            <person name="Wang L."/>
            <person name="Ding C."/>
            <person name="Sheng H."/>
            <person name="Gu J."/>
            <person name="Chen S."/>
            <person name="Ni L."/>
            <person name="Zhu F."/>
            <person name="Chen W."/>
            <person name="Lan L."/>
            <person name="Lai Y."/>
            <person name="Cheng Z."/>
            <person name="Gu M."/>
            <person name="Jiang J."/>
            <person name="Li J."/>
            <person name="Hong G."/>
            <person name="Xue Y."/>
            <person name="Han B."/>
        </authorList>
    </citation>
    <scope>NUCLEOTIDE SEQUENCE</scope>
</reference>
<accession>Q01I38</accession>
<reference evidence="3" key="2">
    <citation type="submission" date="2004-10" db="EMBL/GenBank/DDBJ databases">
        <title>Chromosome-wide comparison between domesticated rice subspecies indica and japonica.</title>
        <authorList>
            <person name="Han B."/>
        </authorList>
    </citation>
    <scope>NUCLEOTIDE SEQUENCE</scope>
</reference>
<sequence>MAAGRGLGLAAVRRGSAGWRPVAGGLAPPPLPQIRPDLERRDGWPAGGGMGGRPGIVMVLKSSWWFIVDEKNHGFSKKVQKLQEQDILDDVVTLPPSGTSLMKLYMDCPFYGSVGDKLIDLCDYVRRTKGRRSEETRESDMAPH</sequence>